<protein>
    <recommendedName>
        <fullName evidence="3">VWFA domain-containing protein</fullName>
    </recommendedName>
</protein>
<sequence>MSHRRSGTLRRRVAALLAVTAFAWTSAGGPSAAGTGNAGPAPAPALPIAHAAPQATIEEIISALGADKVPVNYVVLVDVSGSMLQDHLYDNVRTALPDLVAALGPDDKIAIDTFGDGPDPIRPLAPAAAFPPAAKALDHVEVDSTASTDMGGALAMALSQLSAKPVAQVGVVLLLTDGKPDISPAISKYAMAGVNNDSTKDAIAAGIAKSRPWLDIRDGFAALAAPPDTMTVLGCGLPLRPGQELKDDLGAVVSSVFTNAYVDSTPGAATLHDFVQTAQSTARIQQVAAKVKGDNGATVTAALKIAGLDDPTTPLDLSTGTAAATVTLTNTAAAIPMTVSNLRLDPSGTIGMSVTGLAASYDLAPRQSLPIPVTLHWPVPSAKSLGGDPVDRAGGLRLSGTVGSPWTKAITEKVDNTFTTKTALAPVALSIAGHEAGTVDTMQIALIVLIVLALAALGVVAWRLAPAPLAGRLEVEANGATHTYDLTGRHQKLGTVSLGGAEATIRLRGPIRDRGQGGAGVQCRPSERARGRKSGFCPRNDVLILTGRWQFRHLPD</sequence>
<dbReference type="SUPFAM" id="SSF53300">
    <property type="entry name" value="vWA-like"/>
    <property type="match status" value="1"/>
</dbReference>
<proteinExistence type="predicted"/>
<dbReference type="SMART" id="SM00327">
    <property type="entry name" value="VWA"/>
    <property type="match status" value="1"/>
</dbReference>
<evidence type="ECO:0000256" key="1">
    <source>
        <dbReference type="SAM" id="Phobius"/>
    </source>
</evidence>
<dbReference type="RefSeq" id="WP_344668062.1">
    <property type="nucleotide sequence ID" value="NZ_BAAAQN010000031.1"/>
</dbReference>
<dbReference type="EMBL" id="BAAAQN010000031">
    <property type="protein sequence ID" value="GAA2041384.1"/>
    <property type="molecule type" value="Genomic_DNA"/>
</dbReference>
<dbReference type="InterPro" id="IPR002035">
    <property type="entry name" value="VWF_A"/>
</dbReference>
<organism evidence="4 5">
    <name type="scientific">Catenulispora yoronensis</name>
    <dbReference type="NCBI Taxonomy" id="450799"/>
    <lineage>
        <taxon>Bacteria</taxon>
        <taxon>Bacillati</taxon>
        <taxon>Actinomycetota</taxon>
        <taxon>Actinomycetes</taxon>
        <taxon>Catenulisporales</taxon>
        <taxon>Catenulisporaceae</taxon>
        <taxon>Catenulispora</taxon>
    </lineage>
</organism>
<dbReference type="Proteomes" id="UP001500751">
    <property type="component" value="Unassembled WGS sequence"/>
</dbReference>
<evidence type="ECO:0000313" key="5">
    <source>
        <dbReference type="Proteomes" id="UP001500751"/>
    </source>
</evidence>
<evidence type="ECO:0000313" key="4">
    <source>
        <dbReference type="EMBL" id="GAA2041384.1"/>
    </source>
</evidence>
<name>A0ABP5G721_9ACTN</name>
<feature type="signal peptide" evidence="2">
    <location>
        <begin position="1"/>
        <end position="32"/>
    </location>
</feature>
<keyword evidence="2" id="KW-0732">Signal</keyword>
<comment type="caution">
    <text evidence="4">The sequence shown here is derived from an EMBL/GenBank/DDBJ whole genome shotgun (WGS) entry which is preliminary data.</text>
</comment>
<dbReference type="CDD" id="cd00198">
    <property type="entry name" value="vWFA"/>
    <property type="match status" value="1"/>
</dbReference>
<keyword evidence="1" id="KW-0472">Membrane</keyword>
<reference evidence="5" key="1">
    <citation type="journal article" date="2019" name="Int. J. Syst. Evol. Microbiol.">
        <title>The Global Catalogue of Microorganisms (GCM) 10K type strain sequencing project: providing services to taxonomists for standard genome sequencing and annotation.</title>
        <authorList>
            <consortium name="The Broad Institute Genomics Platform"/>
            <consortium name="The Broad Institute Genome Sequencing Center for Infectious Disease"/>
            <person name="Wu L."/>
            <person name="Ma J."/>
        </authorList>
    </citation>
    <scope>NUCLEOTIDE SEQUENCE [LARGE SCALE GENOMIC DNA]</scope>
    <source>
        <strain evidence="5">JCM 16014</strain>
    </source>
</reference>
<keyword evidence="1" id="KW-1133">Transmembrane helix</keyword>
<dbReference type="Pfam" id="PF13519">
    <property type="entry name" value="VWA_2"/>
    <property type="match status" value="1"/>
</dbReference>
<dbReference type="PROSITE" id="PS50234">
    <property type="entry name" value="VWFA"/>
    <property type="match status" value="1"/>
</dbReference>
<accession>A0ABP5G721</accession>
<feature type="transmembrane region" description="Helical" evidence="1">
    <location>
        <begin position="444"/>
        <end position="465"/>
    </location>
</feature>
<evidence type="ECO:0000256" key="2">
    <source>
        <dbReference type="SAM" id="SignalP"/>
    </source>
</evidence>
<gene>
    <name evidence="4" type="ORF">GCM10009839_49780</name>
</gene>
<feature type="chain" id="PRO_5047004485" description="VWFA domain-containing protein" evidence="2">
    <location>
        <begin position="33"/>
        <end position="556"/>
    </location>
</feature>
<evidence type="ECO:0000259" key="3">
    <source>
        <dbReference type="PROSITE" id="PS50234"/>
    </source>
</evidence>
<feature type="domain" description="VWFA" evidence="3">
    <location>
        <begin position="72"/>
        <end position="278"/>
    </location>
</feature>
<dbReference type="InterPro" id="IPR036465">
    <property type="entry name" value="vWFA_dom_sf"/>
</dbReference>
<keyword evidence="5" id="KW-1185">Reference proteome</keyword>
<dbReference type="Gene3D" id="3.40.50.410">
    <property type="entry name" value="von Willebrand factor, type A domain"/>
    <property type="match status" value="1"/>
</dbReference>
<keyword evidence="1" id="KW-0812">Transmembrane</keyword>